<proteinExistence type="predicted"/>
<evidence type="ECO:0000313" key="2">
    <source>
        <dbReference type="EMBL" id="MCX7572387.1"/>
    </source>
</evidence>
<gene>
    <name evidence="2" type="ORF">OS242_20980</name>
</gene>
<feature type="domain" description="DUF5704" evidence="1">
    <location>
        <begin position="256"/>
        <end position="432"/>
    </location>
</feature>
<dbReference type="EMBL" id="JAPMLT010000020">
    <property type="protein sequence ID" value="MCX7572387.1"/>
    <property type="molecule type" value="Genomic_DNA"/>
</dbReference>
<comment type="caution">
    <text evidence="2">The sequence shown here is derived from an EMBL/GenBank/DDBJ whole genome shotgun (WGS) entry which is preliminary data.</text>
</comment>
<reference evidence="2 3" key="1">
    <citation type="submission" date="2022-11" db="EMBL/GenBank/DDBJ databases">
        <title>Study of microbial diversity in lake waters.</title>
        <authorList>
            <person name="Zhang J."/>
        </authorList>
    </citation>
    <scope>NUCLEOTIDE SEQUENCE [LARGE SCALE GENOMIC DNA]</scope>
    <source>
        <strain evidence="2 3">DT12</strain>
    </source>
</reference>
<dbReference type="RefSeq" id="WP_267153635.1">
    <property type="nucleotide sequence ID" value="NZ_JAPMLT010000020.1"/>
</dbReference>
<feature type="non-terminal residue" evidence="2">
    <location>
        <position position="616"/>
    </location>
</feature>
<protein>
    <submittedName>
        <fullName evidence="2">DUF5704 domain-containing protein</fullName>
    </submittedName>
</protein>
<name>A0ABT3X666_9BACL</name>
<organism evidence="2 3">
    <name type="scientific">Tumebacillus lacus</name>
    <dbReference type="NCBI Taxonomy" id="2995335"/>
    <lineage>
        <taxon>Bacteria</taxon>
        <taxon>Bacillati</taxon>
        <taxon>Bacillota</taxon>
        <taxon>Bacilli</taxon>
        <taxon>Bacillales</taxon>
        <taxon>Alicyclobacillaceae</taxon>
        <taxon>Tumebacillus</taxon>
    </lineage>
</organism>
<accession>A0ABT3X666</accession>
<sequence>MAEHSGIVKLRDNFGTVESESGSRDFWANGYLMPWTGHHDAKRTITDAGFDNQDQITGRWYRQYYDHAAWTSAKPPTVRATITAPSGKFEPGQDFAVSAKFTSPEDAHNQVPSGYPSGHRYYAALFDASGNHIKPLRIGGGGFQMYGLDLSKIPNGSYDEFRVERQDLNTVHNGGTSTSGTDTFTIPASDTAGLEKGTYYAVIYIFDELRRYGYQKVPLVLGGGAAPTPGDGMSGTDLTPNPTAVIAADSRGDEQFDVLDGIPTSESLYVNAKTKNFLYDYQYTQMKGEKIYNITFTKTYTWSVDNYDETGAWIGSTPGSYEDSQTIPVTREYSYWVLKKLEVYGIQNAVVENFSLPNERVTLTPQDGYRVPAVQSKHSDAEEDHLIEPEPPEVVPLGTEDLGSGDSAPAIPTEDYTGQAEDLVEEIRVKNDRFSFNGTVLMSDQETEKDGPTPSGIPAAEEIGEDVLFGENYVIHPQKSNYDSAPSDGTVTYAPVPGVLGSPSAKTYPIPGINPVTVHTPVVNYSYTSDDYRYNQMTQPDRNRMTFILDRPFTVTMPTTGQHLAIKGYGNRDYAKYTKSRQVSFPFDVWIGGKNSTRYIRANQWIEIPAGQQSLG</sequence>
<evidence type="ECO:0000259" key="1">
    <source>
        <dbReference type="Pfam" id="PF18964"/>
    </source>
</evidence>
<evidence type="ECO:0000313" key="3">
    <source>
        <dbReference type="Proteomes" id="UP001208017"/>
    </source>
</evidence>
<keyword evidence="3" id="KW-1185">Reference proteome</keyword>
<dbReference type="Proteomes" id="UP001208017">
    <property type="component" value="Unassembled WGS sequence"/>
</dbReference>
<dbReference type="Pfam" id="PF18964">
    <property type="entry name" value="DUF5704"/>
    <property type="match status" value="1"/>
</dbReference>
<dbReference type="InterPro" id="IPR043759">
    <property type="entry name" value="DUF5704"/>
</dbReference>